<feature type="binding site" evidence="1">
    <location>
        <position position="146"/>
    </location>
    <ligand>
        <name>Zn(2+)</name>
        <dbReference type="ChEBI" id="CHEBI:29105"/>
    </ligand>
</feature>
<feature type="compositionally biased region" description="Low complexity" evidence="2">
    <location>
        <begin position="77"/>
        <end position="89"/>
    </location>
</feature>
<dbReference type="PANTHER" id="PTHR31116:SF25">
    <property type="entry name" value="DNA GLYCOSYLASE SUPERFAMILY PROTEIN"/>
    <property type="match status" value="1"/>
</dbReference>
<evidence type="ECO:0000313" key="3">
    <source>
        <dbReference type="EMBL" id="KAG6434623.1"/>
    </source>
</evidence>
<dbReference type="Proteomes" id="UP000298416">
    <property type="component" value="Unassembled WGS sequence"/>
</dbReference>
<accession>A0A8X9AAR3</accession>
<feature type="binding site" evidence="1">
    <location>
        <position position="131"/>
    </location>
    <ligand>
        <name>Zn(2+)</name>
        <dbReference type="ChEBI" id="CHEBI:29105"/>
    </ligand>
</feature>
<dbReference type="PANTHER" id="PTHR31116">
    <property type="entry name" value="OS04G0501200 PROTEIN"/>
    <property type="match status" value="1"/>
</dbReference>
<feature type="region of interest" description="Disordered" evidence="2">
    <location>
        <begin position="28"/>
        <end position="53"/>
    </location>
</feature>
<reference evidence="3" key="1">
    <citation type="submission" date="2018-01" db="EMBL/GenBank/DDBJ databases">
        <authorList>
            <person name="Mao J.F."/>
        </authorList>
    </citation>
    <scope>NUCLEOTIDE SEQUENCE</scope>
    <source>
        <strain evidence="3">Huo1</strain>
        <tissue evidence="3">Leaf</tissue>
    </source>
</reference>
<gene>
    <name evidence="3" type="ORF">SASPL_106261</name>
</gene>
<protein>
    <recommendedName>
        <fullName evidence="5">DNA-3-methyladenine glycosylase I</fullName>
    </recommendedName>
</protein>
<keyword evidence="4" id="KW-1185">Reference proteome</keyword>
<feature type="binding site" evidence="1">
    <location>
        <position position="299"/>
    </location>
    <ligand>
        <name>Zn(2+)</name>
        <dbReference type="ChEBI" id="CHEBI:29105"/>
    </ligand>
</feature>
<dbReference type="GO" id="GO:0046872">
    <property type="term" value="F:metal ion binding"/>
    <property type="evidence" value="ECO:0007669"/>
    <property type="project" value="UniProtKB-KW"/>
</dbReference>
<feature type="binding site" evidence="1">
    <location>
        <position position="303"/>
    </location>
    <ligand>
        <name>Zn(2+)</name>
        <dbReference type="ChEBI" id="CHEBI:29105"/>
    </ligand>
</feature>
<dbReference type="Pfam" id="PF03352">
    <property type="entry name" value="Adenine_glyco"/>
    <property type="match status" value="1"/>
</dbReference>
<feature type="compositionally biased region" description="Basic and acidic residues" evidence="2">
    <location>
        <begin position="28"/>
        <end position="44"/>
    </location>
</feature>
<keyword evidence="1" id="KW-0862">Zinc</keyword>
<evidence type="ECO:0000313" key="4">
    <source>
        <dbReference type="Proteomes" id="UP000298416"/>
    </source>
</evidence>
<keyword evidence="1" id="KW-0479">Metal-binding</keyword>
<dbReference type="InterPro" id="IPR005019">
    <property type="entry name" value="Adenine_glyco"/>
</dbReference>
<evidence type="ECO:0000256" key="1">
    <source>
        <dbReference type="PIRSR" id="PIRSR605019-1"/>
    </source>
</evidence>
<dbReference type="AlphaFoldDB" id="A0A8X9AAR3"/>
<comment type="caution">
    <text evidence="3">The sequence shown here is derived from an EMBL/GenBank/DDBJ whole genome shotgun (WGS) entry which is preliminary data.</text>
</comment>
<evidence type="ECO:0008006" key="5">
    <source>
        <dbReference type="Google" id="ProtNLM"/>
    </source>
</evidence>
<dbReference type="EMBL" id="PNBA02000002">
    <property type="protein sequence ID" value="KAG6434623.1"/>
    <property type="molecule type" value="Genomic_DNA"/>
</dbReference>
<organism evidence="3">
    <name type="scientific">Salvia splendens</name>
    <name type="common">Scarlet sage</name>
    <dbReference type="NCBI Taxonomy" id="180675"/>
    <lineage>
        <taxon>Eukaryota</taxon>
        <taxon>Viridiplantae</taxon>
        <taxon>Streptophyta</taxon>
        <taxon>Embryophyta</taxon>
        <taxon>Tracheophyta</taxon>
        <taxon>Spermatophyta</taxon>
        <taxon>Magnoliopsida</taxon>
        <taxon>eudicotyledons</taxon>
        <taxon>Gunneridae</taxon>
        <taxon>Pentapetalae</taxon>
        <taxon>asterids</taxon>
        <taxon>lamiids</taxon>
        <taxon>Lamiales</taxon>
        <taxon>Lamiaceae</taxon>
        <taxon>Nepetoideae</taxon>
        <taxon>Mentheae</taxon>
        <taxon>Salviinae</taxon>
        <taxon>Salvia</taxon>
        <taxon>Salvia subgen. Calosphace</taxon>
        <taxon>core Calosphace</taxon>
    </lineage>
</organism>
<dbReference type="OrthoDB" id="3941538at2759"/>
<sequence>MSAATEKIGAGTRCILAPTGNRVRILEEQTRRNEMMKKPPEKPKRVAARSPAKPAATVAAAAAVIIRCDVSADRSSDSSTSASSSGTGSIVKSAKTTSSRWKENGNGVVRAAEGVGALSLSPAVPLPVKRCDWITPTSEPLYTSFHDEEWGVPVHDDFKLLELLVYSQALAELSWPLILSKRAIFRKVFNDFDPTSVANLDDKRLPSVRLLSEPKVRAIVDNAKQMLKIQQEFGSFSNYCWRFVNHKPIKSGFRYARQVPSKTPKSDLMSRDLMQRGFRCVGPTVVYSFMQVSGLVNDHLVTCYRYNQCSHDFDKVPTAEDEAALVIA</sequence>
<feature type="region of interest" description="Disordered" evidence="2">
    <location>
        <begin position="74"/>
        <end position="102"/>
    </location>
</feature>
<dbReference type="GO" id="GO:0006284">
    <property type="term" value="P:base-excision repair"/>
    <property type="evidence" value="ECO:0007669"/>
    <property type="project" value="InterPro"/>
</dbReference>
<reference evidence="3" key="2">
    <citation type="submission" date="2020-08" db="EMBL/GenBank/DDBJ databases">
        <title>Plant Genome Project.</title>
        <authorList>
            <person name="Zhang R.-G."/>
        </authorList>
    </citation>
    <scope>NUCLEOTIDE SEQUENCE</scope>
    <source>
        <strain evidence="3">Huo1</strain>
        <tissue evidence="3">Leaf</tissue>
    </source>
</reference>
<dbReference type="GO" id="GO:0008725">
    <property type="term" value="F:DNA-3-methyladenine glycosylase activity"/>
    <property type="evidence" value="ECO:0007669"/>
    <property type="project" value="InterPro"/>
</dbReference>
<evidence type="ECO:0000256" key="2">
    <source>
        <dbReference type="SAM" id="MobiDB-lite"/>
    </source>
</evidence>
<proteinExistence type="predicted"/>
<name>A0A8X9AAR3_SALSN</name>